<evidence type="ECO:0000256" key="4">
    <source>
        <dbReference type="ARBA" id="ARBA00022679"/>
    </source>
</evidence>
<dbReference type="InterPro" id="IPR048254">
    <property type="entry name" value="CDP_ALCOHOL_P_TRANSF_CS"/>
</dbReference>
<evidence type="ECO:0000256" key="6">
    <source>
        <dbReference type="ARBA" id="ARBA00022989"/>
    </source>
</evidence>
<reference evidence="15 16" key="1">
    <citation type="submission" date="2019-12" db="EMBL/GenBank/DDBJ databases">
        <title>Snethiella sp. nov. sp. isolated from sea sand.</title>
        <authorList>
            <person name="Kim J."/>
            <person name="Jeong S.E."/>
            <person name="Jung H.S."/>
            <person name="Jeon C.O."/>
        </authorList>
    </citation>
    <scope>NUCLEOTIDE SEQUENCE [LARGE SCALE GENOMIC DNA]</scope>
    <source>
        <strain evidence="15 16">DP05</strain>
    </source>
</reference>
<evidence type="ECO:0000256" key="1">
    <source>
        <dbReference type="ARBA" id="ARBA00004141"/>
    </source>
</evidence>
<evidence type="ECO:0000313" key="16">
    <source>
        <dbReference type="Proteomes" id="UP000476030"/>
    </source>
</evidence>
<sequence>MTFQQRRRLRFMPLNSLIPNMLTLLALCAGLTSVRFALDEKWEMAVVAILAAGVLDGLDGRMARLLNSSSKFGAELDSLSDFVSFGVAPGLVLFLWTLESGLGGVGWIIALVFTVSCALRLARFNSLLEQKQPAWASRYFTGIAAPAGASISLLFMVISFYTDSDFFQSAILNAAWMLFIAFMMASRVPTFSIKRIRIARRFIMPVLLLVGGLAAVLASYPWQLLSLIAIVYLATIPFSVLSHRRLQEQEALKNGDIDDLDENEEDADGDEEEKA</sequence>
<dbReference type="PROSITE" id="PS00379">
    <property type="entry name" value="CDP_ALCOHOL_P_TRANSF"/>
    <property type="match status" value="1"/>
</dbReference>
<evidence type="ECO:0000256" key="9">
    <source>
        <dbReference type="ARBA" id="ARBA00023209"/>
    </source>
</evidence>
<dbReference type="InterPro" id="IPR050324">
    <property type="entry name" value="CDP-alcohol_PTase-I"/>
</dbReference>
<keyword evidence="6 13" id="KW-1133">Transmembrane helix</keyword>
<dbReference type="Pfam" id="PF08009">
    <property type="entry name" value="CDP-OH_P_tran_2"/>
    <property type="match status" value="1"/>
</dbReference>
<dbReference type="PANTHER" id="PTHR14269">
    <property type="entry name" value="CDP-DIACYLGLYCEROL--GLYCEROL-3-PHOSPHATE 3-PHOSPHATIDYLTRANSFERASE-RELATED"/>
    <property type="match status" value="1"/>
</dbReference>
<dbReference type="AlphaFoldDB" id="A0A6L8W675"/>
<feature type="transmembrane region" description="Helical" evidence="13">
    <location>
        <begin position="198"/>
        <end position="218"/>
    </location>
</feature>
<feature type="domain" description="CDP-alcohol phosphatidyltransferase C-terminal" evidence="14">
    <location>
        <begin position="203"/>
        <end position="237"/>
    </location>
</feature>
<evidence type="ECO:0000256" key="5">
    <source>
        <dbReference type="ARBA" id="ARBA00022692"/>
    </source>
</evidence>
<dbReference type="InterPro" id="IPR043130">
    <property type="entry name" value="CDP-OH_PTrfase_TM_dom"/>
</dbReference>
<feature type="transmembrane region" description="Helical" evidence="13">
    <location>
        <begin position="224"/>
        <end position="243"/>
    </location>
</feature>
<gene>
    <name evidence="15" type="ORF">GQE98_08090</name>
</gene>
<dbReference type="EMBL" id="WTUW01000002">
    <property type="protein sequence ID" value="MZR30591.1"/>
    <property type="molecule type" value="Genomic_DNA"/>
</dbReference>
<name>A0A6L8W675_9PROT</name>
<feature type="transmembrane region" description="Helical" evidence="13">
    <location>
        <begin position="143"/>
        <end position="161"/>
    </location>
</feature>
<organism evidence="15 16">
    <name type="scientific">Sneathiella litorea</name>
    <dbReference type="NCBI Taxonomy" id="2606216"/>
    <lineage>
        <taxon>Bacteria</taxon>
        <taxon>Pseudomonadati</taxon>
        <taxon>Pseudomonadota</taxon>
        <taxon>Alphaproteobacteria</taxon>
        <taxon>Sneathiellales</taxon>
        <taxon>Sneathiellaceae</taxon>
        <taxon>Sneathiella</taxon>
    </lineage>
</organism>
<proteinExistence type="inferred from homology"/>
<dbReference type="InterPro" id="IPR000462">
    <property type="entry name" value="CDP-OH_P_trans"/>
</dbReference>
<dbReference type="Gene3D" id="1.20.120.1760">
    <property type="match status" value="1"/>
</dbReference>
<evidence type="ECO:0000256" key="2">
    <source>
        <dbReference type="ARBA" id="ARBA00010441"/>
    </source>
</evidence>
<feature type="transmembrane region" description="Helical" evidence="13">
    <location>
        <begin position="167"/>
        <end position="186"/>
    </location>
</feature>
<evidence type="ECO:0000256" key="7">
    <source>
        <dbReference type="ARBA" id="ARBA00023098"/>
    </source>
</evidence>
<evidence type="ECO:0000256" key="13">
    <source>
        <dbReference type="SAM" id="Phobius"/>
    </source>
</evidence>
<keyword evidence="9" id="KW-0594">Phospholipid biosynthesis</keyword>
<dbReference type="Proteomes" id="UP000476030">
    <property type="component" value="Unassembled WGS sequence"/>
</dbReference>
<comment type="subcellular location">
    <subcellularLocation>
        <location evidence="1">Membrane</location>
        <topology evidence="1">Multi-pass membrane protein</topology>
    </subcellularLocation>
</comment>
<dbReference type="GO" id="GO:0016020">
    <property type="term" value="C:membrane"/>
    <property type="evidence" value="ECO:0007669"/>
    <property type="project" value="UniProtKB-SubCell"/>
</dbReference>
<keyword evidence="16" id="KW-1185">Reference proteome</keyword>
<dbReference type="GO" id="GO:0016780">
    <property type="term" value="F:phosphotransferase activity, for other substituted phosphate groups"/>
    <property type="evidence" value="ECO:0007669"/>
    <property type="project" value="InterPro"/>
</dbReference>
<evidence type="ECO:0000256" key="11">
    <source>
        <dbReference type="RuleBase" id="RU003750"/>
    </source>
</evidence>
<feature type="compositionally biased region" description="Acidic residues" evidence="12">
    <location>
        <begin position="257"/>
        <end position="275"/>
    </location>
</feature>
<keyword evidence="7" id="KW-0443">Lipid metabolism</keyword>
<evidence type="ECO:0000313" key="15">
    <source>
        <dbReference type="EMBL" id="MZR30591.1"/>
    </source>
</evidence>
<evidence type="ECO:0000259" key="14">
    <source>
        <dbReference type="Pfam" id="PF08009"/>
    </source>
</evidence>
<feature type="region of interest" description="Disordered" evidence="12">
    <location>
        <begin position="254"/>
        <end position="275"/>
    </location>
</feature>
<evidence type="ECO:0000256" key="8">
    <source>
        <dbReference type="ARBA" id="ARBA00023136"/>
    </source>
</evidence>
<dbReference type="Pfam" id="PF01066">
    <property type="entry name" value="CDP-OH_P_transf"/>
    <property type="match status" value="1"/>
</dbReference>
<evidence type="ECO:0000256" key="10">
    <source>
        <dbReference type="ARBA" id="ARBA00023264"/>
    </source>
</evidence>
<protein>
    <submittedName>
        <fullName evidence="15">CDP-diacylglycerol O-phosphatidyltransferase</fullName>
    </submittedName>
</protein>
<dbReference type="PANTHER" id="PTHR14269:SF61">
    <property type="entry name" value="CDP-DIACYLGLYCEROL--SERINE O-PHOSPHATIDYLTRANSFERASE"/>
    <property type="match status" value="1"/>
</dbReference>
<comment type="similarity">
    <text evidence="2 11">Belongs to the CDP-alcohol phosphatidyltransferase class-I family.</text>
</comment>
<dbReference type="GO" id="GO:0008654">
    <property type="term" value="P:phospholipid biosynthetic process"/>
    <property type="evidence" value="ECO:0007669"/>
    <property type="project" value="UniProtKB-KW"/>
</dbReference>
<keyword evidence="5 13" id="KW-0812">Transmembrane</keyword>
<keyword evidence="3" id="KW-0444">Lipid biosynthesis</keyword>
<comment type="caution">
    <text evidence="15">The sequence shown here is derived from an EMBL/GenBank/DDBJ whole genome shotgun (WGS) entry which is preliminary data.</text>
</comment>
<keyword evidence="4 11" id="KW-0808">Transferase</keyword>
<accession>A0A6L8W675</accession>
<dbReference type="InterPro" id="IPR012616">
    <property type="entry name" value="CDP-OH_P_trans_C"/>
</dbReference>
<evidence type="ECO:0000256" key="3">
    <source>
        <dbReference type="ARBA" id="ARBA00022516"/>
    </source>
</evidence>
<evidence type="ECO:0000256" key="12">
    <source>
        <dbReference type="SAM" id="MobiDB-lite"/>
    </source>
</evidence>
<keyword evidence="10" id="KW-1208">Phospholipid metabolism</keyword>
<keyword evidence="8 13" id="KW-0472">Membrane</keyword>
<dbReference type="RefSeq" id="WP_161315159.1">
    <property type="nucleotide sequence ID" value="NZ_WTUW01000002.1"/>
</dbReference>